<keyword evidence="4" id="KW-1185">Reference proteome</keyword>
<evidence type="ECO:0000313" key="3">
    <source>
        <dbReference type="EMBL" id="GJE07213.1"/>
    </source>
</evidence>
<dbReference type="RefSeq" id="WP_238276281.1">
    <property type="nucleotide sequence ID" value="NZ_BPQR01000042.1"/>
</dbReference>
<evidence type="ECO:0000256" key="1">
    <source>
        <dbReference type="SAM" id="MobiDB-lite"/>
    </source>
</evidence>
<organism evidence="3 4">
    <name type="scientific">Methylobacterium jeotgali</name>
    <dbReference type="NCBI Taxonomy" id="381630"/>
    <lineage>
        <taxon>Bacteria</taxon>
        <taxon>Pseudomonadati</taxon>
        <taxon>Pseudomonadota</taxon>
        <taxon>Alphaproteobacteria</taxon>
        <taxon>Hyphomicrobiales</taxon>
        <taxon>Methylobacteriaceae</taxon>
        <taxon>Methylobacterium</taxon>
    </lineage>
</organism>
<feature type="transmembrane region" description="Helical" evidence="2">
    <location>
        <begin position="395"/>
        <end position="413"/>
    </location>
</feature>
<feature type="region of interest" description="Disordered" evidence="1">
    <location>
        <begin position="1"/>
        <end position="23"/>
    </location>
</feature>
<feature type="transmembrane region" description="Helical" evidence="2">
    <location>
        <begin position="44"/>
        <end position="62"/>
    </location>
</feature>
<comment type="caution">
    <text evidence="3">The sequence shown here is derived from an EMBL/GenBank/DDBJ whole genome shotgun (WGS) entry which is preliminary data.</text>
</comment>
<reference evidence="3" key="1">
    <citation type="journal article" date="2021" name="Front. Microbiol.">
        <title>Comprehensive Comparative Genomics and Phenotyping of Methylobacterium Species.</title>
        <authorList>
            <person name="Alessa O."/>
            <person name="Ogura Y."/>
            <person name="Fujitani Y."/>
            <person name="Takami H."/>
            <person name="Hayashi T."/>
            <person name="Sahin N."/>
            <person name="Tani A."/>
        </authorList>
    </citation>
    <scope>NUCLEOTIDE SEQUENCE</scope>
    <source>
        <strain evidence="3">LMG 23639</strain>
    </source>
</reference>
<feature type="region of interest" description="Disordered" evidence="1">
    <location>
        <begin position="492"/>
        <end position="514"/>
    </location>
</feature>
<sequence>MRRGPGSVKDRPRQAAPRAYLDGNGEAGVADKAAGRRVWAPERAFLLAALLLAAAAGVAFYLSRPTTLRIAVAPEGGVEPALMAAYARLVAERDESPHLDIVSFGGVRESATALQDGKVDLAVVRPDVLMPRNGLTLAVLREQAILVAAPAASGIASLPDLAGRRLGILAAREADRPLALAVLNRLGLAARMEGEASGATAEPEDAEEDGKPPARRRTAPATVTLVPLQEAEVAASLGAERIDAMIFITTPTTPAARRLVGLVRDASPERKVALFGVPNPAAALARLPRLQSVTVPAGLFGAEPRLPEEDLPTIGPSYRLMARASLSRSLAAEVTQNLFELRTALADSVPAADAIAAPAYDTTVAATTARLPIHAGAMDYYEREQEGLIERYETWIYLFAFLGGGIGSGLAWLRQRLGRLRRERIEVAAARLLEIRSEARRIDDPDKLRAMEAEIDDLAGSIARQALTRPAEPRTLSAAGIALDAARATVRRAKASAGGGGDTREQGPSQPTNT</sequence>
<dbReference type="PANTHER" id="PTHR42941:SF1">
    <property type="entry name" value="SLL1037 PROTEIN"/>
    <property type="match status" value="1"/>
</dbReference>
<dbReference type="Gene3D" id="3.40.190.10">
    <property type="entry name" value="Periplasmic binding protein-like II"/>
    <property type="match status" value="2"/>
</dbReference>
<gene>
    <name evidence="3" type="ORF">AOPFMNJM_2539</name>
</gene>
<dbReference type="Proteomes" id="UP001055102">
    <property type="component" value="Unassembled WGS sequence"/>
</dbReference>
<dbReference type="InterPro" id="IPR011852">
    <property type="entry name" value="TRAP_TAXI"/>
</dbReference>
<evidence type="ECO:0000313" key="4">
    <source>
        <dbReference type="Proteomes" id="UP001055102"/>
    </source>
</evidence>
<keyword evidence="2" id="KW-0812">Transmembrane</keyword>
<protein>
    <recommendedName>
        <fullName evidence="5">C4-dicarboxylate ABC transporter substrate-binding protein</fullName>
    </recommendedName>
</protein>
<keyword evidence="2" id="KW-1133">Transmembrane helix</keyword>
<name>A0ABQ4SXL1_9HYPH</name>
<reference evidence="3" key="2">
    <citation type="submission" date="2021-08" db="EMBL/GenBank/DDBJ databases">
        <authorList>
            <person name="Tani A."/>
            <person name="Ola A."/>
            <person name="Ogura Y."/>
            <person name="Katsura K."/>
            <person name="Hayashi T."/>
        </authorList>
    </citation>
    <scope>NUCLEOTIDE SEQUENCE</scope>
    <source>
        <strain evidence="3">LMG 23639</strain>
    </source>
</reference>
<dbReference type="PANTHER" id="PTHR42941">
    <property type="entry name" value="SLL1037 PROTEIN"/>
    <property type="match status" value="1"/>
</dbReference>
<evidence type="ECO:0000256" key="2">
    <source>
        <dbReference type="SAM" id="Phobius"/>
    </source>
</evidence>
<dbReference type="Pfam" id="PF16868">
    <property type="entry name" value="NMT1_3"/>
    <property type="match status" value="1"/>
</dbReference>
<feature type="region of interest" description="Disordered" evidence="1">
    <location>
        <begin position="194"/>
        <end position="217"/>
    </location>
</feature>
<evidence type="ECO:0008006" key="5">
    <source>
        <dbReference type="Google" id="ProtNLM"/>
    </source>
</evidence>
<proteinExistence type="predicted"/>
<dbReference type="EMBL" id="BPQR01000042">
    <property type="protein sequence ID" value="GJE07213.1"/>
    <property type="molecule type" value="Genomic_DNA"/>
</dbReference>
<accession>A0ABQ4SXL1</accession>
<dbReference type="SUPFAM" id="SSF53850">
    <property type="entry name" value="Periplasmic binding protein-like II"/>
    <property type="match status" value="2"/>
</dbReference>
<keyword evidence="2" id="KW-0472">Membrane</keyword>